<organism evidence="2 3">
    <name type="scientific">Hyaloscypha variabilis (strain UAMH 11265 / GT02V1 / F)</name>
    <name type="common">Meliniomyces variabilis</name>
    <dbReference type="NCBI Taxonomy" id="1149755"/>
    <lineage>
        <taxon>Eukaryota</taxon>
        <taxon>Fungi</taxon>
        <taxon>Dikarya</taxon>
        <taxon>Ascomycota</taxon>
        <taxon>Pezizomycotina</taxon>
        <taxon>Leotiomycetes</taxon>
        <taxon>Helotiales</taxon>
        <taxon>Hyaloscyphaceae</taxon>
        <taxon>Hyaloscypha</taxon>
        <taxon>Hyaloscypha variabilis</taxon>
    </lineage>
</organism>
<dbReference type="Proteomes" id="UP000235786">
    <property type="component" value="Unassembled WGS sequence"/>
</dbReference>
<gene>
    <name evidence="2" type="ORF">L207DRAFT_590022</name>
</gene>
<sequence length="318" mass="36469">MGKPQPTRQRLARTLTADVAEEIMADPAGFSKPVNMTRLQNLLTQLPKLEIALPSLTTFTIFPKLPAELRNKIWKYASMEPRDINLRERNYAAGPNDQPETPAILLTCHEARNEGRRYYTLFRELKEIRRDQSSFHSRNNKLDSKIQSAARICRRNTVWINFAVDRFIHEPCVQYDENLDAVQPMKVEGGFCFEDDVMDKIRHLALRFDSVQSQLQAIIDCEDAVAFLKNMLVKASLGKITLVNNEQIGKDGKILSSSFIAFDRAMEVGENLIAESALRSLKKVGRKLPVTIELKFRHQEYFISPITHLETDHPRSSR</sequence>
<name>A0A2J6R357_HYAVF</name>
<reference evidence="2 3" key="1">
    <citation type="submission" date="2016-04" db="EMBL/GenBank/DDBJ databases">
        <title>A degradative enzymes factory behind the ericoid mycorrhizal symbiosis.</title>
        <authorList>
            <consortium name="DOE Joint Genome Institute"/>
            <person name="Martino E."/>
            <person name="Morin E."/>
            <person name="Grelet G."/>
            <person name="Kuo A."/>
            <person name="Kohler A."/>
            <person name="Daghino S."/>
            <person name="Barry K."/>
            <person name="Choi C."/>
            <person name="Cichocki N."/>
            <person name="Clum A."/>
            <person name="Copeland A."/>
            <person name="Hainaut M."/>
            <person name="Haridas S."/>
            <person name="Labutti K."/>
            <person name="Lindquist E."/>
            <person name="Lipzen A."/>
            <person name="Khouja H.-R."/>
            <person name="Murat C."/>
            <person name="Ohm R."/>
            <person name="Olson A."/>
            <person name="Spatafora J."/>
            <person name="Veneault-Fourrey C."/>
            <person name="Henrissat B."/>
            <person name="Grigoriev I."/>
            <person name="Martin F."/>
            <person name="Perotto S."/>
        </authorList>
    </citation>
    <scope>NUCLEOTIDE SEQUENCE [LARGE SCALE GENOMIC DNA]</scope>
    <source>
        <strain evidence="2 3">F</strain>
    </source>
</reference>
<dbReference type="EMBL" id="KZ613957">
    <property type="protein sequence ID" value="PMD32948.1"/>
    <property type="molecule type" value="Genomic_DNA"/>
</dbReference>
<feature type="domain" description="2EXR" evidence="1">
    <location>
        <begin position="59"/>
        <end position="166"/>
    </location>
</feature>
<accession>A0A2J6R357</accession>
<evidence type="ECO:0000313" key="2">
    <source>
        <dbReference type="EMBL" id="PMD32948.1"/>
    </source>
</evidence>
<keyword evidence="3" id="KW-1185">Reference proteome</keyword>
<evidence type="ECO:0000259" key="1">
    <source>
        <dbReference type="Pfam" id="PF20150"/>
    </source>
</evidence>
<dbReference type="AlphaFoldDB" id="A0A2J6R357"/>
<evidence type="ECO:0000313" key="3">
    <source>
        <dbReference type="Proteomes" id="UP000235786"/>
    </source>
</evidence>
<dbReference type="InterPro" id="IPR045518">
    <property type="entry name" value="2EXR"/>
</dbReference>
<dbReference type="PANTHER" id="PTHR35910:SF1">
    <property type="entry name" value="2EXR DOMAIN-CONTAINING PROTEIN"/>
    <property type="match status" value="1"/>
</dbReference>
<dbReference type="Pfam" id="PF20150">
    <property type="entry name" value="2EXR"/>
    <property type="match status" value="1"/>
</dbReference>
<dbReference type="PANTHER" id="PTHR35910">
    <property type="entry name" value="2EXR DOMAIN-CONTAINING PROTEIN"/>
    <property type="match status" value="1"/>
</dbReference>
<protein>
    <recommendedName>
        <fullName evidence="1">2EXR domain-containing protein</fullName>
    </recommendedName>
</protein>
<dbReference type="OrthoDB" id="3565000at2759"/>
<proteinExistence type="predicted"/>